<proteinExistence type="inferred from homology"/>
<organism evidence="3 4">
    <name type="scientific">Nyctereutes procyonoides</name>
    <name type="common">Raccoon dog</name>
    <name type="synonym">Canis procyonoides</name>
    <dbReference type="NCBI Taxonomy" id="34880"/>
    <lineage>
        <taxon>Eukaryota</taxon>
        <taxon>Metazoa</taxon>
        <taxon>Chordata</taxon>
        <taxon>Craniata</taxon>
        <taxon>Vertebrata</taxon>
        <taxon>Euteleostomi</taxon>
        <taxon>Mammalia</taxon>
        <taxon>Eutheria</taxon>
        <taxon>Laurasiatheria</taxon>
        <taxon>Carnivora</taxon>
        <taxon>Caniformia</taxon>
        <taxon>Canidae</taxon>
        <taxon>Nyctereutes</taxon>
    </lineage>
</organism>
<name>A0A811ZLF7_NYCPR</name>
<dbReference type="AlphaFoldDB" id="A0A811ZLF7"/>
<accession>A0A811ZLF7</accession>
<dbReference type="GO" id="GO:0000922">
    <property type="term" value="C:spindle pole"/>
    <property type="evidence" value="ECO:0007669"/>
    <property type="project" value="UniProtKB-SubCell"/>
</dbReference>
<comment type="similarity">
    <text evidence="2">Belongs to the BCP1 family.</text>
</comment>
<dbReference type="InterPro" id="IPR025602">
    <property type="entry name" value="BCP1_family"/>
</dbReference>
<dbReference type="Proteomes" id="UP000645828">
    <property type="component" value="Unassembled WGS sequence"/>
</dbReference>
<sequence length="122" mass="14274">MILEISYSNHADLLSVMLCKKEITEAQKTNKPCGKCYFYLLTGKMFGKNNSKKKRNNQEKKKSMFANAEEEFFYEKAILKWSFYDAPTKPLRSIMLIPGDRMNKIMDELKEHFSVLPISYGQ</sequence>
<gene>
    <name evidence="3" type="ORF">NYPRO_LOCUS22300</name>
</gene>
<evidence type="ECO:0000313" key="3">
    <source>
        <dbReference type="EMBL" id="CAD7689506.1"/>
    </source>
</evidence>
<protein>
    <submittedName>
        <fullName evidence="3">(raccoon dog) hypothetical protein</fullName>
    </submittedName>
</protein>
<evidence type="ECO:0000313" key="4">
    <source>
        <dbReference type="Proteomes" id="UP000645828"/>
    </source>
</evidence>
<reference evidence="3" key="1">
    <citation type="submission" date="2020-12" db="EMBL/GenBank/DDBJ databases">
        <authorList>
            <consortium name="Molecular Ecology Group"/>
        </authorList>
    </citation>
    <scope>NUCLEOTIDE SEQUENCE</scope>
    <source>
        <strain evidence="3">TBG_1078</strain>
    </source>
</reference>
<dbReference type="PANTHER" id="PTHR13261">
    <property type="entry name" value="BRCA2 AND CDKN1A INTERACTING PROTEIN"/>
    <property type="match status" value="1"/>
</dbReference>
<evidence type="ECO:0000256" key="2">
    <source>
        <dbReference type="ARBA" id="ARBA00006781"/>
    </source>
</evidence>
<evidence type="ECO:0000256" key="1">
    <source>
        <dbReference type="ARBA" id="ARBA00004647"/>
    </source>
</evidence>
<dbReference type="GO" id="GO:0005634">
    <property type="term" value="C:nucleus"/>
    <property type="evidence" value="ECO:0007669"/>
    <property type="project" value="TreeGrafter"/>
</dbReference>
<dbReference type="EMBL" id="CAJHUB010000769">
    <property type="protein sequence ID" value="CAD7689506.1"/>
    <property type="molecule type" value="Genomic_DNA"/>
</dbReference>
<keyword evidence="4" id="KW-1185">Reference proteome</keyword>
<dbReference type="PANTHER" id="PTHR13261:SF0">
    <property type="entry name" value="BRCA2 AND CDKN1A-INTERACTING PROTEIN"/>
    <property type="match status" value="1"/>
</dbReference>
<comment type="caution">
    <text evidence="3">The sequence shown here is derived from an EMBL/GenBank/DDBJ whole genome shotgun (WGS) entry which is preliminary data.</text>
</comment>
<comment type="subcellular location">
    <subcellularLocation>
        <location evidence="1">Cytoplasm</location>
        <location evidence="1">Cytoskeleton</location>
        <location evidence="1">Spindle pole</location>
    </subcellularLocation>
</comment>